<dbReference type="AlphaFoldDB" id="A0A811YC49"/>
<dbReference type="EMBL" id="CAJHUB010000673">
    <property type="protein sequence ID" value="CAD7675091.1"/>
    <property type="molecule type" value="Genomic_DNA"/>
</dbReference>
<organism evidence="2 3">
    <name type="scientific">Nyctereutes procyonoides</name>
    <name type="common">Raccoon dog</name>
    <name type="synonym">Canis procyonoides</name>
    <dbReference type="NCBI Taxonomy" id="34880"/>
    <lineage>
        <taxon>Eukaryota</taxon>
        <taxon>Metazoa</taxon>
        <taxon>Chordata</taxon>
        <taxon>Craniata</taxon>
        <taxon>Vertebrata</taxon>
        <taxon>Euteleostomi</taxon>
        <taxon>Mammalia</taxon>
        <taxon>Eutheria</taxon>
        <taxon>Laurasiatheria</taxon>
        <taxon>Carnivora</taxon>
        <taxon>Caniformia</taxon>
        <taxon>Canidae</taxon>
        <taxon>Nyctereutes</taxon>
    </lineage>
</organism>
<feature type="region of interest" description="Disordered" evidence="1">
    <location>
        <begin position="1"/>
        <end position="25"/>
    </location>
</feature>
<sequence length="25" mass="2934">MILLTKSTNSDTNCFQKQTHEHTQK</sequence>
<dbReference type="Proteomes" id="UP000645828">
    <property type="component" value="Unassembled WGS sequence"/>
</dbReference>
<feature type="compositionally biased region" description="Polar residues" evidence="1">
    <location>
        <begin position="1"/>
        <end position="17"/>
    </location>
</feature>
<comment type="caution">
    <text evidence="2">The sequence shown here is derived from an EMBL/GenBank/DDBJ whole genome shotgun (WGS) entry which is preliminary data.</text>
</comment>
<evidence type="ECO:0000313" key="3">
    <source>
        <dbReference type="Proteomes" id="UP000645828"/>
    </source>
</evidence>
<evidence type="ECO:0000313" key="2">
    <source>
        <dbReference type="EMBL" id="CAD7675091.1"/>
    </source>
</evidence>
<reference evidence="2" key="1">
    <citation type="submission" date="2020-12" db="EMBL/GenBank/DDBJ databases">
        <authorList>
            <consortium name="Molecular Ecology Group"/>
        </authorList>
    </citation>
    <scope>NUCLEOTIDE SEQUENCE</scope>
    <source>
        <strain evidence="2">TBG_1078</strain>
    </source>
</reference>
<protein>
    <submittedName>
        <fullName evidence="2">(raccoon dog) hypothetical protein</fullName>
    </submittedName>
</protein>
<gene>
    <name evidence="2" type="ORF">NYPRO_LOCUS7886</name>
</gene>
<evidence type="ECO:0000256" key="1">
    <source>
        <dbReference type="SAM" id="MobiDB-lite"/>
    </source>
</evidence>
<accession>A0A811YC49</accession>
<name>A0A811YC49_NYCPR</name>
<keyword evidence="3" id="KW-1185">Reference proteome</keyword>
<proteinExistence type="predicted"/>